<dbReference type="Gene3D" id="3.40.630.30">
    <property type="match status" value="1"/>
</dbReference>
<dbReference type="EMBL" id="PKPP01010742">
    <property type="protein sequence ID" value="PWA45491.1"/>
    <property type="molecule type" value="Genomic_DNA"/>
</dbReference>
<protein>
    <recommendedName>
        <fullName evidence="3">N-acetyltransferase domain-containing protein</fullName>
    </recommendedName>
</protein>
<dbReference type="CDD" id="cd04301">
    <property type="entry name" value="NAT_SF"/>
    <property type="match status" value="1"/>
</dbReference>
<dbReference type="Proteomes" id="UP000245207">
    <property type="component" value="Unassembled WGS sequence"/>
</dbReference>
<dbReference type="SUPFAM" id="SSF55729">
    <property type="entry name" value="Acyl-CoA N-acyltransferases (Nat)"/>
    <property type="match status" value="1"/>
</dbReference>
<dbReference type="InterPro" id="IPR016181">
    <property type="entry name" value="Acyl_CoA_acyltransferase"/>
</dbReference>
<comment type="caution">
    <text evidence="1">The sequence shown here is derived from an EMBL/GenBank/DDBJ whole genome shotgun (WGS) entry which is preliminary data.</text>
</comment>
<gene>
    <name evidence="1" type="ORF">CTI12_AA517500</name>
</gene>
<keyword evidence="2" id="KW-1185">Reference proteome</keyword>
<evidence type="ECO:0000313" key="1">
    <source>
        <dbReference type="EMBL" id="PWA45491.1"/>
    </source>
</evidence>
<proteinExistence type="predicted"/>
<name>A0A2U1L977_ARTAN</name>
<evidence type="ECO:0000313" key="2">
    <source>
        <dbReference type="Proteomes" id="UP000245207"/>
    </source>
</evidence>
<evidence type="ECO:0008006" key="3">
    <source>
        <dbReference type="Google" id="ProtNLM"/>
    </source>
</evidence>
<organism evidence="1 2">
    <name type="scientific">Artemisia annua</name>
    <name type="common">Sweet wormwood</name>
    <dbReference type="NCBI Taxonomy" id="35608"/>
    <lineage>
        <taxon>Eukaryota</taxon>
        <taxon>Viridiplantae</taxon>
        <taxon>Streptophyta</taxon>
        <taxon>Embryophyta</taxon>
        <taxon>Tracheophyta</taxon>
        <taxon>Spermatophyta</taxon>
        <taxon>Magnoliopsida</taxon>
        <taxon>eudicotyledons</taxon>
        <taxon>Gunneridae</taxon>
        <taxon>Pentapetalae</taxon>
        <taxon>asterids</taxon>
        <taxon>campanulids</taxon>
        <taxon>Asterales</taxon>
        <taxon>Asteraceae</taxon>
        <taxon>Asteroideae</taxon>
        <taxon>Anthemideae</taxon>
        <taxon>Artemisiinae</taxon>
        <taxon>Artemisia</taxon>
    </lineage>
</organism>
<accession>A0A2U1L977</accession>
<reference evidence="1 2" key="1">
    <citation type="journal article" date="2018" name="Mol. Plant">
        <title>The genome of Artemisia annua provides insight into the evolution of Asteraceae family and artemisinin biosynthesis.</title>
        <authorList>
            <person name="Shen Q."/>
            <person name="Zhang L."/>
            <person name="Liao Z."/>
            <person name="Wang S."/>
            <person name="Yan T."/>
            <person name="Shi P."/>
            <person name="Liu M."/>
            <person name="Fu X."/>
            <person name="Pan Q."/>
            <person name="Wang Y."/>
            <person name="Lv Z."/>
            <person name="Lu X."/>
            <person name="Zhang F."/>
            <person name="Jiang W."/>
            <person name="Ma Y."/>
            <person name="Chen M."/>
            <person name="Hao X."/>
            <person name="Li L."/>
            <person name="Tang Y."/>
            <person name="Lv G."/>
            <person name="Zhou Y."/>
            <person name="Sun X."/>
            <person name="Brodelius P.E."/>
            <person name="Rose J.K.C."/>
            <person name="Tang K."/>
        </authorList>
    </citation>
    <scope>NUCLEOTIDE SEQUENCE [LARGE SCALE GENOMIC DNA]</scope>
    <source>
        <strain evidence="2">cv. Huhao1</strain>
        <tissue evidence="1">Leaf</tissue>
    </source>
</reference>
<dbReference type="AlphaFoldDB" id="A0A2U1L977"/>
<sequence>MKMEELSKKKPPDMLDKKSLNDALVDRCHGEDYHFFVAVGKSSVEEKLYGAIGVQLCCNVPKDCDSPPIEEEWHSDLEADAYVDFLLVPDWARRNGVGTNLFECAERLAISKGMASIFMHGAGKTV</sequence>